<evidence type="ECO:0000313" key="2">
    <source>
        <dbReference type="Proteomes" id="UP000267517"/>
    </source>
</evidence>
<dbReference type="OrthoDB" id="1070159at2"/>
<reference evidence="1 2" key="1">
    <citation type="submission" date="2017-05" db="EMBL/GenBank/DDBJ databases">
        <title>whole genome sequence of Prevotella melaninogenica GAI 07411.</title>
        <authorList>
            <person name="Kondo Y."/>
            <person name="Hoshino T."/>
        </authorList>
    </citation>
    <scope>NUCLEOTIDE SEQUENCE [LARGE SCALE GENOMIC DNA]</scope>
    <source>
        <strain evidence="1 2">GAI 07411</strain>
    </source>
</reference>
<dbReference type="Proteomes" id="UP000267517">
    <property type="component" value="Chromosome II"/>
</dbReference>
<accession>A0A250KL33</accession>
<proteinExistence type="predicted"/>
<protein>
    <submittedName>
        <fullName evidence="1">Uncharacterized protein</fullName>
    </submittedName>
</protein>
<dbReference type="AlphaFoldDB" id="A0A250KL33"/>
<sequence length="144" mass="16436">MKKKTILLIFFSVILIGAIIWCVNAPYREVNLNDNLQAIQKSETCISVHELYKDKEWDTMIVIKPYDNHTASDEKIDMGYAGDRDAILDNTLFDSICTLLFIKDNKLVAFSSIYRNVIDFSSLGKTTYNGTDKIRIINKIATDC</sequence>
<dbReference type="RefSeq" id="WP_120175356.1">
    <property type="nucleotide sequence ID" value="NZ_AP018050.1"/>
</dbReference>
<gene>
    <name evidence="1" type="ORF">PMEL_200874</name>
</gene>
<organism evidence="1 2">
    <name type="scientific">Prevotella melaninogenica</name>
    <dbReference type="NCBI Taxonomy" id="28132"/>
    <lineage>
        <taxon>Bacteria</taxon>
        <taxon>Pseudomonadati</taxon>
        <taxon>Bacteroidota</taxon>
        <taxon>Bacteroidia</taxon>
        <taxon>Bacteroidales</taxon>
        <taxon>Prevotellaceae</taxon>
        <taxon>Prevotella</taxon>
    </lineage>
</organism>
<name>A0A250KL33_9BACT</name>
<evidence type="ECO:0000313" key="1">
    <source>
        <dbReference type="EMBL" id="BBA30346.1"/>
    </source>
</evidence>
<dbReference type="EMBL" id="AP018050">
    <property type="protein sequence ID" value="BBA30346.1"/>
    <property type="molecule type" value="Genomic_DNA"/>
</dbReference>